<dbReference type="Gene3D" id="1.10.620.20">
    <property type="entry name" value="Ribonucleotide Reductase, subunit A"/>
    <property type="match status" value="1"/>
</dbReference>
<organism evidence="1">
    <name type="scientific">mine drainage metagenome</name>
    <dbReference type="NCBI Taxonomy" id="410659"/>
    <lineage>
        <taxon>unclassified sequences</taxon>
        <taxon>metagenomes</taxon>
        <taxon>ecological metagenomes</taxon>
    </lineage>
</organism>
<gene>
    <name evidence="1" type="ORF">GALL_268300</name>
</gene>
<sequence length="275" mass="32221">MHDNPRPEDLRWHLEDLDFTAIDTARLRERDDLFLLVCSASFIESGTDTYTRNLVGYFSGDAEVGDWLSQHWEPEELQHGLALKTYIEHVWPDFDWDGAYADFFAEYSKLCTTDELEPTRGQEMVARCIVEMGTTTYYQALNAVCDEPVLRDLTWRIRTDEVQHYKHFYHYFLKYREQEGLHRPKVIAALWRRVAELRQSDADIALRHAAAWRFRGRAQPPSIDAVTKQIYELMSAQYPIELAVRMALKPLLLGARMQRWAERPLAAVARRVLLN</sequence>
<dbReference type="GO" id="GO:0016491">
    <property type="term" value="F:oxidoreductase activity"/>
    <property type="evidence" value="ECO:0007669"/>
    <property type="project" value="InterPro"/>
</dbReference>
<evidence type="ECO:0008006" key="2">
    <source>
        <dbReference type="Google" id="ProtNLM"/>
    </source>
</evidence>
<evidence type="ECO:0000313" key="1">
    <source>
        <dbReference type="EMBL" id="OIQ91233.1"/>
    </source>
</evidence>
<proteinExistence type="predicted"/>
<name>A0A1J5R5Q8_9ZZZZ</name>
<dbReference type="InterPro" id="IPR009078">
    <property type="entry name" value="Ferritin-like_SF"/>
</dbReference>
<dbReference type="EMBL" id="MLJW01000265">
    <property type="protein sequence ID" value="OIQ91233.1"/>
    <property type="molecule type" value="Genomic_DNA"/>
</dbReference>
<dbReference type="AlphaFoldDB" id="A0A1J5R5Q8"/>
<accession>A0A1J5R5Q8</accession>
<reference evidence="1" key="1">
    <citation type="submission" date="2016-10" db="EMBL/GenBank/DDBJ databases">
        <title>Sequence of Gallionella enrichment culture.</title>
        <authorList>
            <person name="Poehlein A."/>
            <person name="Muehling M."/>
            <person name="Daniel R."/>
        </authorList>
    </citation>
    <scope>NUCLEOTIDE SEQUENCE</scope>
</reference>
<comment type="caution">
    <text evidence="1">The sequence shown here is derived from an EMBL/GenBank/DDBJ whole genome shotgun (WGS) entry which is preliminary data.</text>
</comment>
<protein>
    <recommendedName>
        <fullName evidence="2">Ferritin</fullName>
    </recommendedName>
</protein>
<dbReference type="CDD" id="cd00657">
    <property type="entry name" value="Ferritin_like"/>
    <property type="match status" value="1"/>
</dbReference>
<dbReference type="SUPFAM" id="SSF47240">
    <property type="entry name" value="Ferritin-like"/>
    <property type="match status" value="1"/>
</dbReference>
<dbReference type="InterPro" id="IPR012348">
    <property type="entry name" value="RNR-like"/>
</dbReference>